<organism evidence="4 5">
    <name type="scientific">Amycolatopsis sacchari</name>
    <dbReference type="NCBI Taxonomy" id="115433"/>
    <lineage>
        <taxon>Bacteria</taxon>
        <taxon>Bacillati</taxon>
        <taxon>Actinomycetota</taxon>
        <taxon>Actinomycetes</taxon>
        <taxon>Pseudonocardiales</taxon>
        <taxon>Pseudonocardiaceae</taxon>
        <taxon>Amycolatopsis</taxon>
    </lineage>
</organism>
<gene>
    <name evidence="4" type="ORF">SAMN05421835_11268</name>
</gene>
<keyword evidence="1" id="KW-0862">Zinc</keyword>
<reference evidence="4 5" key="1">
    <citation type="submission" date="2016-10" db="EMBL/GenBank/DDBJ databases">
        <authorList>
            <person name="de Groot N.N."/>
        </authorList>
    </citation>
    <scope>NUCLEOTIDE SEQUENCE [LARGE SCALE GENOMIC DNA]</scope>
    <source>
        <strain evidence="4 5">DSM 44468</strain>
    </source>
</reference>
<dbReference type="OrthoDB" id="188274at2"/>
<evidence type="ECO:0000256" key="2">
    <source>
        <dbReference type="SAM" id="MobiDB-lite"/>
    </source>
</evidence>
<keyword evidence="1" id="KW-0863">Zinc-finger</keyword>
<feature type="region of interest" description="Disordered" evidence="2">
    <location>
        <begin position="365"/>
        <end position="384"/>
    </location>
</feature>
<proteinExistence type="predicted"/>
<keyword evidence="1" id="KW-0479">Metal-binding</keyword>
<dbReference type="Pfam" id="PF04434">
    <property type="entry name" value="SWIM"/>
    <property type="match status" value="1"/>
</dbReference>
<evidence type="ECO:0000313" key="5">
    <source>
        <dbReference type="Proteomes" id="UP000199025"/>
    </source>
</evidence>
<keyword evidence="5" id="KW-1185">Reference proteome</keyword>
<dbReference type="PANTHER" id="PTHR38133:SF1">
    <property type="entry name" value="SLR1429 PROTEIN"/>
    <property type="match status" value="1"/>
</dbReference>
<accession>A0A1I3W2E4</accession>
<dbReference type="EMBL" id="FORP01000012">
    <property type="protein sequence ID" value="SFK01590.1"/>
    <property type="molecule type" value="Genomic_DNA"/>
</dbReference>
<dbReference type="PANTHER" id="PTHR38133">
    <property type="entry name" value="SLR1429 PROTEIN"/>
    <property type="match status" value="1"/>
</dbReference>
<protein>
    <submittedName>
        <fullName evidence="4">Uncharacterized conserved protein, contains Zn finger domain</fullName>
    </submittedName>
</protein>
<sequence length="384" mass="41567">MTPRRTFGGTWWGRAWVEALEGRAELDPNRLPRGRTYARKGRVSALDVTSGEVRAFVQGSRSVPYRVKIRTAVFGDEQWSALLDIIGRRAGHAAALLDGELPPELAEDAREAGVDLLPGPGDLKPRCSCPDTADPCKHSAAVCYLVADEVDADPFVLFLLRGRGREAVLSELRARRARTTVVEERVEPGLSPEDAFARAVAPLPRLPAPPAEPGQPVTLDLPPPGVSLRPDVLAGLAADAAARAGDLLRGGPLELTAEEDLARRAVHGDVTRLAKVAGLPVGELRRWAAAWQAAGRGGLAVLRESWQPPRGALLAAKAELDDADLPGETKVWRNRLTRAEVQLRLGQDGLWYLFRRGPQGWLPVAPGTRDPLDAMTDYPASERR</sequence>
<dbReference type="GO" id="GO:0008270">
    <property type="term" value="F:zinc ion binding"/>
    <property type="evidence" value="ECO:0007669"/>
    <property type="project" value="UniProtKB-KW"/>
</dbReference>
<evidence type="ECO:0000313" key="4">
    <source>
        <dbReference type="EMBL" id="SFK01590.1"/>
    </source>
</evidence>
<dbReference type="AlphaFoldDB" id="A0A1I3W2E4"/>
<dbReference type="RefSeq" id="WP_091510045.1">
    <property type="nucleotide sequence ID" value="NZ_FORP01000012.1"/>
</dbReference>
<evidence type="ECO:0000256" key="1">
    <source>
        <dbReference type="PROSITE-ProRule" id="PRU00325"/>
    </source>
</evidence>
<feature type="domain" description="SWIM-type" evidence="3">
    <location>
        <begin position="112"/>
        <end position="147"/>
    </location>
</feature>
<dbReference type="PROSITE" id="PS50966">
    <property type="entry name" value="ZF_SWIM"/>
    <property type="match status" value="1"/>
</dbReference>
<dbReference type="STRING" id="115433.SAMN05421835_11268"/>
<name>A0A1I3W2E4_9PSEU</name>
<dbReference type="InterPro" id="IPR007527">
    <property type="entry name" value="Znf_SWIM"/>
</dbReference>
<dbReference type="Proteomes" id="UP000199025">
    <property type="component" value="Unassembled WGS sequence"/>
</dbReference>
<evidence type="ECO:0000259" key="3">
    <source>
        <dbReference type="PROSITE" id="PS50966"/>
    </source>
</evidence>